<keyword evidence="15" id="KW-1185">Reference proteome</keyword>
<dbReference type="PANTHER" id="PTHR30050">
    <property type="entry name" value="CHROMOSOMAL REPLICATION INITIATOR PROTEIN DNAA"/>
    <property type="match status" value="1"/>
</dbReference>
<dbReference type="GO" id="GO:0005524">
    <property type="term" value="F:ATP binding"/>
    <property type="evidence" value="ECO:0007669"/>
    <property type="project" value="UniProtKB-UniRule"/>
</dbReference>
<dbReference type="RefSeq" id="WP_089939868.1">
    <property type="nucleotide sequence ID" value="NZ_CAKOEW010000015.1"/>
</dbReference>
<dbReference type="InterPro" id="IPR003593">
    <property type="entry name" value="AAA+_ATPase"/>
</dbReference>
<keyword evidence="3 8" id="KW-0235">DNA replication</keyword>
<comment type="domain">
    <text evidence="8">Domain I is involved in oligomerization and binding regulators, domain II is flexibile and of varying length in different bacteria, domain III forms the AAA+ region, while domain IV binds dsDNA.</text>
</comment>
<evidence type="ECO:0000256" key="5">
    <source>
        <dbReference type="ARBA" id="ARBA00022840"/>
    </source>
</evidence>
<accession>A0A2U1D4J2</accession>
<feature type="region of interest" description="Domain I, interacts with DnaA modulators" evidence="8">
    <location>
        <begin position="1"/>
        <end position="94"/>
    </location>
</feature>
<evidence type="ECO:0000256" key="3">
    <source>
        <dbReference type="ARBA" id="ARBA00022705"/>
    </source>
</evidence>
<evidence type="ECO:0000256" key="9">
    <source>
        <dbReference type="NCBIfam" id="TIGR00362"/>
    </source>
</evidence>
<evidence type="ECO:0000256" key="4">
    <source>
        <dbReference type="ARBA" id="ARBA00022741"/>
    </source>
</evidence>
<keyword evidence="2 8" id="KW-0963">Cytoplasm</keyword>
<dbReference type="InterPro" id="IPR024633">
    <property type="entry name" value="DnaA_N_dom"/>
</dbReference>
<feature type="binding site" evidence="8">
    <location>
        <position position="161"/>
    </location>
    <ligand>
        <name>ATP</name>
        <dbReference type="ChEBI" id="CHEBI:30616"/>
    </ligand>
</feature>
<evidence type="ECO:0000313" key="14">
    <source>
        <dbReference type="EMBL" id="PVY82597.1"/>
    </source>
</evidence>
<sequence>MTASITKEELWNQIQARFFQKLGTVSFSAYIEPLTPIELTAASLRLSVPVDEASEIINRWNSAYSMDFVQFALEITGGTFIKPDLQISTTLTESVVAPSPTITTEQSVPFSRESDLDPDFTFEKFVTGSGNENAYAVARAVAEQPGKVYNPYLIYGGVGLGKTHLMQSIGNSYAKTNPQARIKYATAEDFLNDFTDSLRASVDGATAAFKKTYRSVDILLIDDIQFWSGKEKVQEEFFNTFNALTKNGKQIVMTSDRIPTDIPDLQTRLTSRFEAGILMDIQKPDLPTRVAILKNLSSADNLEIPNEVLELIAENIDSNVRSLEGAFHKFEAKIRYMNKPATKETAQQILDDLNIDRGQKVTVDRIQETVATYFMQTVADLKSSSRKKDLVNARHVAMYLTRTMTDESLPDIGRAFGGRDHSSVLHATNKITEKAEIDPRTKELLLDLANEIKNGK</sequence>
<keyword evidence="7 8" id="KW-0238">DNA-binding</keyword>
<dbReference type="FunFam" id="3.40.50.300:FF:000668">
    <property type="entry name" value="Chromosomal replication initiator protein DnaA"/>
    <property type="match status" value="1"/>
</dbReference>
<dbReference type="Pfam" id="PF08299">
    <property type="entry name" value="Bac_DnaA_C"/>
    <property type="match status" value="1"/>
</dbReference>
<dbReference type="Proteomes" id="UP000245433">
    <property type="component" value="Unassembled WGS sequence"/>
</dbReference>
<dbReference type="SMART" id="SM00382">
    <property type="entry name" value="AAA"/>
    <property type="match status" value="1"/>
</dbReference>
<comment type="function">
    <text evidence="8 10">Plays an essential role in the initiation and regulation of chromosomal replication. ATP-DnaA binds to the origin of replication (oriC) to initiate formation of the DNA replication initiation complex once per cell cycle. Binds the DnaA box (a 9 base pair repeat at the origin) and separates the double-stranded (ds)DNA. Forms a right-handed helical filament on oriC DNA; dsDNA binds to the exterior of the filament while single-stranded (ss)DNA is stabiized in the filament's interior. The ATP-DnaA-oriC complex binds and stabilizes one strand of the AT-rich DNA unwinding element (DUE), permitting loading of DNA polymerase. After initiation quickly degrades to an ADP-DnaA complex that is not apt for DNA replication. Binds acidic phospholipids.</text>
</comment>
<protein>
    <recommendedName>
        <fullName evidence="8 9">Chromosomal replication initiator protein DnaA</fullName>
    </recommendedName>
</protein>
<dbReference type="PANTHER" id="PTHR30050:SF2">
    <property type="entry name" value="CHROMOSOMAL REPLICATION INITIATOR PROTEIN DNAA"/>
    <property type="match status" value="1"/>
</dbReference>
<comment type="caution">
    <text evidence="14">The sequence shown here is derived from an EMBL/GenBank/DDBJ whole genome shotgun (WGS) entry which is preliminary data.</text>
</comment>
<dbReference type="GO" id="GO:0005886">
    <property type="term" value="C:plasma membrane"/>
    <property type="evidence" value="ECO:0007669"/>
    <property type="project" value="TreeGrafter"/>
</dbReference>
<dbReference type="GO" id="GO:0008289">
    <property type="term" value="F:lipid binding"/>
    <property type="evidence" value="ECO:0007669"/>
    <property type="project" value="UniProtKB-KW"/>
</dbReference>
<organism evidence="14 15">
    <name type="scientific">Convivina intestini</name>
    <dbReference type="NCBI Taxonomy" id="1505726"/>
    <lineage>
        <taxon>Bacteria</taxon>
        <taxon>Bacillati</taxon>
        <taxon>Bacillota</taxon>
        <taxon>Bacilli</taxon>
        <taxon>Lactobacillales</taxon>
        <taxon>Lactobacillaceae</taxon>
        <taxon>Convivina</taxon>
    </lineage>
</organism>
<dbReference type="SUPFAM" id="SSF52540">
    <property type="entry name" value="P-loop containing nucleoside triphosphate hydrolases"/>
    <property type="match status" value="1"/>
</dbReference>
<keyword evidence="4 8" id="KW-0547">Nucleotide-binding</keyword>
<evidence type="ECO:0000256" key="8">
    <source>
        <dbReference type="HAMAP-Rule" id="MF_00377"/>
    </source>
</evidence>
<evidence type="ECO:0000313" key="15">
    <source>
        <dbReference type="Proteomes" id="UP000245433"/>
    </source>
</evidence>
<dbReference type="PROSITE" id="PS01008">
    <property type="entry name" value="DNAA"/>
    <property type="match status" value="1"/>
</dbReference>
<comment type="subunit">
    <text evidence="8">Oligomerizes as a right-handed, spiral filament on DNA at oriC.</text>
</comment>
<evidence type="ECO:0000259" key="13">
    <source>
        <dbReference type="SMART" id="SM00760"/>
    </source>
</evidence>
<dbReference type="GO" id="GO:0006270">
    <property type="term" value="P:DNA replication initiation"/>
    <property type="evidence" value="ECO:0007669"/>
    <property type="project" value="UniProtKB-UniRule"/>
</dbReference>
<dbReference type="InterPro" id="IPR020591">
    <property type="entry name" value="Chromosome_initiator_DnaA-like"/>
</dbReference>
<feature type="domain" description="AAA+ ATPase" evidence="12">
    <location>
        <begin position="148"/>
        <end position="285"/>
    </location>
</feature>
<dbReference type="InterPro" id="IPR001957">
    <property type="entry name" value="Chromosome_initiator_DnaA"/>
</dbReference>
<dbReference type="SUPFAM" id="SSF48295">
    <property type="entry name" value="TrpR-like"/>
    <property type="match status" value="1"/>
</dbReference>
<evidence type="ECO:0000259" key="12">
    <source>
        <dbReference type="SMART" id="SM00382"/>
    </source>
</evidence>
<dbReference type="AlphaFoldDB" id="A0A2U1D4J2"/>
<evidence type="ECO:0000256" key="1">
    <source>
        <dbReference type="ARBA" id="ARBA00006583"/>
    </source>
</evidence>
<proteinExistence type="inferred from homology"/>
<dbReference type="CDD" id="cd06571">
    <property type="entry name" value="Bac_DnaA_C"/>
    <property type="match status" value="1"/>
</dbReference>
<keyword evidence="5 8" id="KW-0067">ATP-binding</keyword>
<evidence type="ECO:0000256" key="6">
    <source>
        <dbReference type="ARBA" id="ARBA00023121"/>
    </source>
</evidence>
<keyword evidence="6 8" id="KW-0446">Lipid-binding</keyword>
<dbReference type="GO" id="GO:0005737">
    <property type="term" value="C:cytoplasm"/>
    <property type="evidence" value="ECO:0007669"/>
    <property type="project" value="UniProtKB-SubCell"/>
</dbReference>
<dbReference type="Gene3D" id="3.40.50.300">
    <property type="entry name" value="P-loop containing nucleotide triphosphate hydrolases"/>
    <property type="match status" value="1"/>
</dbReference>
<reference evidence="14 15" key="1">
    <citation type="submission" date="2018-04" db="EMBL/GenBank/DDBJ databases">
        <title>Genomic Encyclopedia of Type Strains, Phase IV (KMG-IV): sequencing the most valuable type-strain genomes for metagenomic binning, comparative biology and taxonomic classification.</title>
        <authorList>
            <person name="Goeker M."/>
        </authorList>
    </citation>
    <scope>NUCLEOTIDE SEQUENCE [LARGE SCALE GENOMIC DNA]</scope>
    <source>
        <strain evidence="14 15">DSM 28795</strain>
    </source>
</reference>
<dbReference type="Pfam" id="PF00308">
    <property type="entry name" value="Bac_DnaA"/>
    <property type="match status" value="1"/>
</dbReference>
<dbReference type="InterPro" id="IPR013159">
    <property type="entry name" value="DnaA_C"/>
</dbReference>
<comment type="subcellular location">
    <subcellularLocation>
        <location evidence="8">Cytoplasm</location>
    </subcellularLocation>
</comment>
<dbReference type="CDD" id="cd00009">
    <property type="entry name" value="AAA"/>
    <property type="match status" value="1"/>
</dbReference>
<dbReference type="OrthoDB" id="9807019at2"/>
<feature type="binding site" evidence="8">
    <location>
        <position position="159"/>
    </location>
    <ligand>
        <name>ATP</name>
        <dbReference type="ChEBI" id="CHEBI:30616"/>
    </ligand>
</feature>
<dbReference type="Gene3D" id="3.30.300.180">
    <property type="match status" value="1"/>
</dbReference>
<dbReference type="InterPro" id="IPR027417">
    <property type="entry name" value="P-loop_NTPase"/>
</dbReference>
<feature type="region of interest" description="Domain IV, binds dsDNA" evidence="8">
    <location>
        <begin position="335"/>
        <end position="456"/>
    </location>
</feature>
<name>A0A2U1D4J2_9LACO</name>
<feature type="binding site" evidence="8">
    <location>
        <position position="162"/>
    </location>
    <ligand>
        <name>ATP</name>
        <dbReference type="ChEBI" id="CHEBI:30616"/>
    </ligand>
</feature>
<evidence type="ECO:0000256" key="11">
    <source>
        <dbReference type="RuleBase" id="RU004227"/>
    </source>
</evidence>
<dbReference type="NCBIfam" id="TIGR00362">
    <property type="entry name" value="DnaA"/>
    <property type="match status" value="1"/>
</dbReference>
<dbReference type="InterPro" id="IPR018312">
    <property type="entry name" value="Chromosome_initiator_DnaA_CS"/>
</dbReference>
<dbReference type="InterPro" id="IPR038454">
    <property type="entry name" value="DnaA_N_sf"/>
</dbReference>
<dbReference type="InterPro" id="IPR013317">
    <property type="entry name" value="DnaA_dom"/>
</dbReference>
<feature type="domain" description="Chromosomal replication initiator DnaA C-terminal" evidence="13">
    <location>
        <begin position="362"/>
        <end position="431"/>
    </location>
</feature>
<dbReference type="PRINTS" id="PR00051">
    <property type="entry name" value="DNAA"/>
</dbReference>
<dbReference type="SMART" id="SM00760">
    <property type="entry name" value="Bac_DnaA_C"/>
    <property type="match status" value="1"/>
</dbReference>
<evidence type="ECO:0000256" key="2">
    <source>
        <dbReference type="ARBA" id="ARBA00022490"/>
    </source>
</evidence>
<dbReference type="Pfam" id="PF11638">
    <property type="entry name" value="DnaA_N"/>
    <property type="match status" value="1"/>
</dbReference>
<feature type="binding site" evidence="8">
    <location>
        <position position="163"/>
    </location>
    <ligand>
        <name>ATP</name>
        <dbReference type="ChEBI" id="CHEBI:30616"/>
    </ligand>
</feature>
<dbReference type="EMBL" id="QEKT01000011">
    <property type="protein sequence ID" value="PVY82597.1"/>
    <property type="molecule type" value="Genomic_DNA"/>
</dbReference>
<dbReference type="GO" id="GO:0003688">
    <property type="term" value="F:DNA replication origin binding"/>
    <property type="evidence" value="ECO:0007669"/>
    <property type="project" value="UniProtKB-UniRule"/>
</dbReference>
<comment type="caution">
    <text evidence="8">Lacks conserved residue(s) required for the propagation of feature annotation.</text>
</comment>
<dbReference type="HAMAP" id="MF_00377">
    <property type="entry name" value="DnaA_bact"/>
    <property type="match status" value="1"/>
</dbReference>
<dbReference type="Gene3D" id="1.10.8.60">
    <property type="match status" value="1"/>
</dbReference>
<gene>
    <name evidence="8" type="primary">dnaA</name>
    <name evidence="14" type="ORF">C7384_11136</name>
</gene>
<dbReference type="GO" id="GO:0006275">
    <property type="term" value="P:regulation of DNA replication"/>
    <property type="evidence" value="ECO:0007669"/>
    <property type="project" value="UniProtKB-UniRule"/>
</dbReference>
<evidence type="ECO:0000256" key="10">
    <source>
        <dbReference type="RuleBase" id="RU000577"/>
    </source>
</evidence>
<dbReference type="InterPro" id="IPR010921">
    <property type="entry name" value="Trp_repressor/repl_initiator"/>
</dbReference>
<evidence type="ECO:0000256" key="7">
    <source>
        <dbReference type="ARBA" id="ARBA00023125"/>
    </source>
</evidence>
<dbReference type="Gene3D" id="1.10.1750.10">
    <property type="match status" value="1"/>
</dbReference>
<comment type="similarity">
    <text evidence="1 8 11">Belongs to the DnaA family.</text>
</comment>